<feature type="compositionally biased region" description="Basic and acidic residues" evidence="1">
    <location>
        <begin position="41"/>
        <end position="53"/>
    </location>
</feature>
<protein>
    <submittedName>
        <fullName evidence="2">Uncharacterized protein</fullName>
    </submittedName>
</protein>
<feature type="region of interest" description="Disordered" evidence="1">
    <location>
        <begin position="41"/>
        <end position="60"/>
    </location>
</feature>
<organism evidence="2 3">
    <name type="scientific">Glossina austeni</name>
    <name type="common">Savannah tsetse fly</name>
    <dbReference type="NCBI Taxonomy" id="7395"/>
    <lineage>
        <taxon>Eukaryota</taxon>
        <taxon>Metazoa</taxon>
        <taxon>Ecdysozoa</taxon>
        <taxon>Arthropoda</taxon>
        <taxon>Hexapoda</taxon>
        <taxon>Insecta</taxon>
        <taxon>Pterygota</taxon>
        <taxon>Neoptera</taxon>
        <taxon>Endopterygota</taxon>
        <taxon>Diptera</taxon>
        <taxon>Brachycera</taxon>
        <taxon>Muscomorpha</taxon>
        <taxon>Hippoboscoidea</taxon>
        <taxon>Glossinidae</taxon>
        <taxon>Glossina</taxon>
    </lineage>
</organism>
<feature type="region of interest" description="Disordered" evidence="1">
    <location>
        <begin position="1"/>
        <end position="21"/>
    </location>
</feature>
<name>A0A1A9UR40_GLOAU</name>
<dbReference type="EnsemblMetazoa" id="GAUT012685-RA">
    <property type="protein sequence ID" value="GAUT012685-PA"/>
    <property type="gene ID" value="GAUT012685"/>
</dbReference>
<evidence type="ECO:0000313" key="2">
    <source>
        <dbReference type="EnsemblMetazoa" id="GAUT012685-PA"/>
    </source>
</evidence>
<dbReference type="AlphaFoldDB" id="A0A1A9UR40"/>
<dbReference type="VEuPathDB" id="VectorBase:GAUT012685"/>
<proteinExistence type="predicted"/>
<reference evidence="2" key="1">
    <citation type="submission" date="2020-05" db="UniProtKB">
        <authorList>
            <consortium name="EnsemblMetazoa"/>
        </authorList>
    </citation>
    <scope>IDENTIFICATION</scope>
    <source>
        <strain evidence="2">TTRI</strain>
    </source>
</reference>
<accession>A0A1A9UR40</accession>
<dbReference type="Proteomes" id="UP000078200">
    <property type="component" value="Unassembled WGS sequence"/>
</dbReference>
<keyword evidence="3" id="KW-1185">Reference proteome</keyword>
<evidence type="ECO:0000256" key="1">
    <source>
        <dbReference type="SAM" id="MobiDB-lite"/>
    </source>
</evidence>
<evidence type="ECO:0000313" key="3">
    <source>
        <dbReference type="Proteomes" id="UP000078200"/>
    </source>
</evidence>
<sequence>MNTTKKNLHLSLDASDDGRNDDLVDLWHPYWRREQPYDTNRWEHGRDSSHAGDDGDDDEDDDEFLVRALVTVVVLKVVVKGPLLLPPLPLDEAPICTLCKLEVPGSDLIERGDDLFKFPLADDKPSFVNRAEGGVCAPPVTILEDEESSPSLS</sequence>